<dbReference type="Gene3D" id="3.40.50.2300">
    <property type="match status" value="1"/>
</dbReference>
<dbReference type="GO" id="GO:0000160">
    <property type="term" value="P:phosphorelay signal transduction system"/>
    <property type="evidence" value="ECO:0007669"/>
    <property type="project" value="InterPro"/>
</dbReference>
<evidence type="ECO:0000313" key="4">
    <source>
        <dbReference type="Proteomes" id="UP000464495"/>
    </source>
</evidence>
<dbReference type="AlphaFoldDB" id="A0A6P1T1F3"/>
<evidence type="ECO:0000256" key="1">
    <source>
        <dbReference type="PROSITE-ProRule" id="PRU00169"/>
    </source>
</evidence>
<accession>A0A6P1T1F3</accession>
<dbReference type="EMBL" id="CP046620">
    <property type="protein sequence ID" value="QHQ35473.1"/>
    <property type="molecule type" value="Genomic_DNA"/>
</dbReference>
<dbReference type="SUPFAM" id="SSF52172">
    <property type="entry name" value="CheY-like"/>
    <property type="match status" value="1"/>
</dbReference>
<keyword evidence="4" id="KW-1185">Reference proteome</keyword>
<dbReference type="PROSITE" id="PS50110">
    <property type="entry name" value="RESPONSE_REGULATORY"/>
    <property type="match status" value="1"/>
</dbReference>
<keyword evidence="1" id="KW-0597">Phosphoprotein</keyword>
<proteinExistence type="predicted"/>
<dbReference type="Pfam" id="PF00072">
    <property type="entry name" value="Response_reg"/>
    <property type="match status" value="1"/>
</dbReference>
<organism evidence="3 4">
    <name type="scientific">Algicella marina</name>
    <dbReference type="NCBI Taxonomy" id="2683284"/>
    <lineage>
        <taxon>Bacteria</taxon>
        <taxon>Pseudomonadati</taxon>
        <taxon>Pseudomonadota</taxon>
        <taxon>Alphaproteobacteria</taxon>
        <taxon>Rhodobacterales</taxon>
        <taxon>Paracoccaceae</taxon>
        <taxon>Algicella</taxon>
    </lineage>
</organism>
<dbReference type="InterPro" id="IPR011006">
    <property type="entry name" value="CheY-like_superfamily"/>
</dbReference>
<dbReference type="SMART" id="SM00448">
    <property type="entry name" value="REC"/>
    <property type="match status" value="1"/>
</dbReference>
<gene>
    <name evidence="3" type="ORF">GO499_09860</name>
</gene>
<dbReference type="Proteomes" id="UP000464495">
    <property type="component" value="Chromosome"/>
</dbReference>
<dbReference type="InterPro" id="IPR001789">
    <property type="entry name" value="Sig_transdc_resp-reg_receiver"/>
</dbReference>
<name>A0A6P1T1F3_9RHOB</name>
<evidence type="ECO:0000313" key="3">
    <source>
        <dbReference type="EMBL" id="QHQ35473.1"/>
    </source>
</evidence>
<protein>
    <submittedName>
        <fullName evidence="3">Response regulator</fullName>
    </submittedName>
</protein>
<evidence type="ECO:0000259" key="2">
    <source>
        <dbReference type="PROSITE" id="PS50110"/>
    </source>
</evidence>
<feature type="domain" description="Response regulatory" evidence="2">
    <location>
        <begin position="21"/>
        <end position="135"/>
    </location>
</feature>
<reference evidence="3 4" key="1">
    <citation type="submission" date="2019-12" db="EMBL/GenBank/DDBJ databases">
        <title>Complete genome sequence of Algicella marina strain 9Alg 56(T) isolated from the red alga Tichocarpus crinitus.</title>
        <authorList>
            <person name="Kim S.-G."/>
            <person name="Nedashkovskaya O.I."/>
        </authorList>
    </citation>
    <scope>NUCLEOTIDE SEQUENCE [LARGE SCALE GENOMIC DNA]</scope>
    <source>
        <strain evidence="3 4">9Alg 56</strain>
    </source>
</reference>
<feature type="modified residue" description="4-aspartylphosphate" evidence="1">
    <location>
        <position position="72"/>
    </location>
</feature>
<dbReference type="KEGG" id="amaq:GO499_09860"/>
<sequence>MTKRLAAAVPQQATDHQADPCILILEDDRKDRQLLQRLILSVESNARIYCAETISAAKQLASEHFFDAVVFDYSLPDGFGTAFAADLRKSDQENRILLFLISGWPSSFLSIEARKAQIDKTFFKQEFGLRQVALMIRAIRMRHKLLAKSQVSAEILTFPNQRHD</sequence>
<dbReference type="CDD" id="cd00156">
    <property type="entry name" value="REC"/>
    <property type="match status" value="1"/>
</dbReference>
<dbReference type="RefSeq" id="WP_161862034.1">
    <property type="nucleotide sequence ID" value="NZ_CP046620.1"/>
</dbReference>